<dbReference type="GeneID" id="54581071"/>
<proteinExistence type="predicted"/>
<dbReference type="Gene3D" id="2.130.10.30">
    <property type="entry name" value="Regulator of chromosome condensation 1/beta-lactamase-inhibitor protein II"/>
    <property type="match status" value="1"/>
</dbReference>
<dbReference type="PANTHER" id="PTHR22870:SF408">
    <property type="entry name" value="OS09G0560450 PROTEIN"/>
    <property type="match status" value="1"/>
</dbReference>
<evidence type="ECO:0000313" key="3">
    <source>
        <dbReference type="EMBL" id="KAF2257320.1"/>
    </source>
</evidence>
<organism evidence="3 4">
    <name type="scientific">Trematosphaeria pertusa</name>
    <dbReference type="NCBI Taxonomy" id="390896"/>
    <lineage>
        <taxon>Eukaryota</taxon>
        <taxon>Fungi</taxon>
        <taxon>Dikarya</taxon>
        <taxon>Ascomycota</taxon>
        <taxon>Pezizomycotina</taxon>
        <taxon>Dothideomycetes</taxon>
        <taxon>Pleosporomycetidae</taxon>
        <taxon>Pleosporales</taxon>
        <taxon>Massarineae</taxon>
        <taxon>Trematosphaeriaceae</taxon>
        <taxon>Trematosphaeria</taxon>
    </lineage>
</organism>
<dbReference type="RefSeq" id="XP_033692324.1">
    <property type="nucleotide sequence ID" value="XM_033827741.1"/>
</dbReference>
<dbReference type="Proteomes" id="UP000800094">
    <property type="component" value="Unassembled WGS sequence"/>
</dbReference>
<dbReference type="SUPFAM" id="SSF50985">
    <property type="entry name" value="RCC1/BLIP-II"/>
    <property type="match status" value="1"/>
</dbReference>
<evidence type="ECO:0008006" key="5">
    <source>
        <dbReference type="Google" id="ProtNLM"/>
    </source>
</evidence>
<feature type="repeat" description="RCC1" evidence="2">
    <location>
        <begin position="219"/>
        <end position="277"/>
    </location>
</feature>
<dbReference type="InterPro" id="IPR009091">
    <property type="entry name" value="RCC1/BLIP-II"/>
</dbReference>
<dbReference type="EMBL" id="ML987189">
    <property type="protein sequence ID" value="KAF2257320.1"/>
    <property type="molecule type" value="Genomic_DNA"/>
</dbReference>
<dbReference type="PROSITE" id="PS50012">
    <property type="entry name" value="RCC1_3"/>
    <property type="match status" value="1"/>
</dbReference>
<evidence type="ECO:0000256" key="2">
    <source>
        <dbReference type="PROSITE-ProRule" id="PRU00235"/>
    </source>
</evidence>
<gene>
    <name evidence="3" type="ORF">BU26DRAFT_514018</name>
</gene>
<dbReference type="OrthoDB" id="5370059at2759"/>
<dbReference type="InterPro" id="IPR000408">
    <property type="entry name" value="Reg_chr_condens"/>
</dbReference>
<dbReference type="AlphaFoldDB" id="A0A6A6J5Z9"/>
<dbReference type="PANTHER" id="PTHR22870">
    <property type="entry name" value="REGULATOR OF CHROMOSOME CONDENSATION"/>
    <property type="match status" value="1"/>
</dbReference>
<dbReference type="InterPro" id="IPR051210">
    <property type="entry name" value="Ub_ligase/GEF_domain"/>
</dbReference>
<evidence type="ECO:0000313" key="4">
    <source>
        <dbReference type="Proteomes" id="UP000800094"/>
    </source>
</evidence>
<keyword evidence="1" id="KW-0677">Repeat</keyword>
<evidence type="ECO:0000256" key="1">
    <source>
        <dbReference type="ARBA" id="ARBA00022737"/>
    </source>
</evidence>
<keyword evidence="4" id="KW-1185">Reference proteome</keyword>
<reference evidence="3" key="1">
    <citation type="journal article" date="2020" name="Stud. Mycol.">
        <title>101 Dothideomycetes genomes: a test case for predicting lifestyles and emergence of pathogens.</title>
        <authorList>
            <person name="Haridas S."/>
            <person name="Albert R."/>
            <person name="Binder M."/>
            <person name="Bloem J."/>
            <person name="Labutti K."/>
            <person name="Salamov A."/>
            <person name="Andreopoulos B."/>
            <person name="Baker S."/>
            <person name="Barry K."/>
            <person name="Bills G."/>
            <person name="Bluhm B."/>
            <person name="Cannon C."/>
            <person name="Castanera R."/>
            <person name="Culley D."/>
            <person name="Daum C."/>
            <person name="Ezra D."/>
            <person name="Gonzalez J."/>
            <person name="Henrissat B."/>
            <person name="Kuo A."/>
            <person name="Liang C."/>
            <person name="Lipzen A."/>
            <person name="Lutzoni F."/>
            <person name="Magnuson J."/>
            <person name="Mondo S."/>
            <person name="Nolan M."/>
            <person name="Ohm R."/>
            <person name="Pangilinan J."/>
            <person name="Park H.-J."/>
            <person name="Ramirez L."/>
            <person name="Alfaro M."/>
            <person name="Sun H."/>
            <person name="Tritt A."/>
            <person name="Yoshinaga Y."/>
            <person name="Zwiers L.-H."/>
            <person name="Turgeon B."/>
            <person name="Goodwin S."/>
            <person name="Spatafora J."/>
            <person name="Crous P."/>
            <person name="Grigoriev I."/>
        </authorList>
    </citation>
    <scope>NUCLEOTIDE SEQUENCE</scope>
    <source>
        <strain evidence="3">CBS 122368</strain>
    </source>
</reference>
<accession>A0A6A6J5Z9</accession>
<protein>
    <recommendedName>
        <fullName evidence="5">RCC1/BLIP-II</fullName>
    </recommendedName>
</protein>
<name>A0A6A6J5Z9_9PLEO</name>
<sequence>MQLYVFGYNGHLQLPNAAPFRKAVYAPKLAFSAETENTKHVKVLWASWSDLIVAYTREGEVRSRIRHYGKGFNHWEPLWQGTLPITGFFIRDNLPSFFGKQLHNGVQGYLTADPPLISFFRAKGRDGAFECFPLRHSREVLGIRITSADRVLVSTKRTARHPDGCVFEVPSLQQLVEGLRHRGNNNVHPHSFEDEVRCEFAPVQWCTNATTMTALDRQGRVFTYASDGRYPKCLGRPSGDPDAASRIDIAQPIPYLEHCTVVKIASGGYMSAALSEDGELFLWGQACPGAKGELNVLKDRAVSPDDRGRVEKDSNSEAEFVRILDVAIEGRLARVVDVSIGWGHILVAAEVDKGNGEVARAVLAAGEGGSGQLGVGSKVPFAEDFVEVEALRGKKIRDITCAGYSSFVVVEEED</sequence>